<keyword evidence="10" id="KW-0966">Cell projection</keyword>
<dbReference type="InterPro" id="IPR003481">
    <property type="entry name" value="FliD_N"/>
</dbReference>
<evidence type="ECO:0000259" key="9">
    <source>
        <dbReference type="Pfam" id="PF07195"/>
    </source>
</evidence>
<dbReference type="EMBL" id="BLAB01000001">
    <property type="protein sequence ID" value="GER92583.1"/>
    <property type="molecule type" value="Genomic_DNA"/>
</dbReference>
<comment type="subunit">
    <text evidence="3">Homopentamer.</text>
</comment>
<evidence type="ECO:0000256" key="4">
    <source>
        <dbReference type="ARBA" id="ARBA00023054"/>
    </source>
</evidence>
<feature type="domain" description="Flagellar hook-associated protein 2 N-terminal" evidence="8">
    <location>
        <begin position="15"/>
        <end position="107"/>
    </location>
</feature>
<sequence length="409" mass="45208">MSSIVDTSLLNFSLTNSIYSKYTQVQKSSYIKSIQSKEDAANTKISALGKLLNSLEELKTSLEGIKIESLKIMKTEVSDKGILTATASSSAAEGLYSVKVDRTAKSHTLYSKIYPDENSVVGTGTLTIRIGDNIGIDLDITESRKTLSRIKDALNASNANINASLLKETSGYRLVISAKDSGDENKINIIVSDDDLNNADLNGLSALSYDTNTAKNLTEFTPPYNAILFADSNFFEKAENKITDAITGITMKLLKEDDKFPVYITVSEDQNSLIFEKLNSFVEAYNNTVKLVDELRDTSSIMKRDSSVGYLRNSLTGIQAKTYNNSTLESIGFKFDTKDIMSIDIGKMNNAMISNLSNITTALNSLAEELETTVNSYIDSIIPNQQDIYRTFINEYIKAEKVVYKSFNR</sequence>
<evidence type="ECO:0000256" key="3">
    <source>
        <dbReference type="ARBA" id="ARBA00011255"/>
    </source>
</evidence>
<evidence type="ECO:0000259" key="8">
    <source>
        <dbReference type="Pfam" id="PF02465"/>
    </source>
</evidence>
<evidence type="ECO:0000256" key="1">
    <source>
        <dbReference type="ARBA" id="ARBA00004365"/>
    </source>
</evidence>
<dbReference type="PANTHER" id="PTHR30288:SF0">
    <property type="entry name" value="FLAGELLAR HOOK-ASSOCIATED PROTEIN 2"/>
    <property type="match status" value="1"/>
</dbReference>
<feature type="domain" description="Flagellar hook-associated protein 2 C-terminal" evidence="9">
    <location>
        <begin position="226"/>
        <end position="396"/>
    </location>
</feature>
<evidence type="ECO:0000313" key="10">
    <source>
        <dbReference type="EMBL" id="GER92583.1"/>
    </source>
</evidence>
<evidence type="ECO:0000256" key="6">
    <source>
        <dbReference type="ARBA" id="ARBA00033074"/>
    </source>
</evidence>
<keyword evidence="5" id="KW-0975">Bacterial flagellum</keyword>
<dbReference type="GO" id="GO:0009421">
    <property type="term" value="C:bacterial-type flagellum filament cap"/>
    <property type="evidence" value="ECO:0007669"/>
    <property type="project" value="InterPro"/>
</dbReference>
<comment type="caution">
    <text evidence="10">The sequence shown here is derived from an EMBL/GenBank/DDBJ whole genome shotgun (WGS) entry which is preliminary data.</text>
</comment>
<keyword evidence="10" id="KW-0969">Cilium</keyword>
<dbReference type="Pfam" id="PF07195">
    <property type="entry name" value="FliD_C"/>
    <property type="match status" value="1"/>
</dbReference>
<dbReference type="InterPro" id="IPR040026">
    <property type="entry name" value="FliD"/>
</dbReference>
<evidence type="ECO:0000256" key="2">
    <source>
        <dbReference type="ARBA" id="ARBA00009764"/>
    </source>
</evidence>
<protein>
    <recommendedName>
        <fullName evidence="7">Filament cap protein</fullName>
    </recommendedName>
    <alternativeName>
        <fullName evidence="6">Flagellar cap protein</fullName>
    </alternativeName>
</protein>
<keyword evidence="10" id="KW-0282">Flagellum</keyword>
<evidence type="ECO:0000256" key="5">
    <source>
        <dbReference type="ARBA" id="ARBA00023143"/>
    </source>
</evidence>
<proteinExistence type="inferred from homology"/>
<dbReference type="GO" id="GO:0007155">
    <property type="term" value="P:cell adhesion"/>
    <property type="evidence" value="ECO:0007669"/>
    <property type="project" value="InterPro"/>
</dbReference>
<gene>
    <name evidence="10" type="ORF">A45J_0301</name>
</gene>
<dbReference type="GO" id="GO:0071973">
    <property type="term" value="P:bacterial-type flagellum-dependent cell motility"/>
    <property type="evidence" value="ECO:0007669"/>
    <property type="project" value="TreeGrafter"/>
</dbReference>
<comment type="similarity">
    <text evidence="2">Belongs to the FliD family.</text>
</comment>
<evidence type="ECO:0000256" key="7">
    <source>
        <dbReference type="ARBA" id="ARBA00033192"/>
    </source>
</evidence>
<reference evidence="10" key="1">
    <citation type="submission" date="2019-10" db="EMBL/GenBank/DDBJ databases">
        <title>Metagenomic sequencing of thiosulfate-disproportionating enrichment culture.</title>
        <authorList>
            <person name="Umezawa K."/>
            <person name="Kojima H."/>
            <person name="Fukui M."/>
        </authorList>
    </citation>
    <scope>NUCLEOTIDE SEQUENCE</scope>
    <source>
        <strain evidence="10">45J</strain>
    </source>
</reference>
<dbReference type="InterPro" id="IPR010809">
    <property type="entry name" value="FliD_C"/>
</dbReference>
<dbReference type="AlphaFoldDB" id="A0A5J4KYM6"/>
<dbReference type="Pfam" id="PF02465">
    <property type="entry name" value="FliD_N"/>
    <property type="match status" value="1"/>
</dbReference>
<dbReference type="GO" id="GO:0009424">
    <property type="term" value="C:bacterial-type flagellum hook"/>
    <property type="evidence" value="ECO:0007669"/>
    <property type="project" value="InterPro"/>
</dbReference>
<dbReference type="PANTHER" id="PTHR30288">
    <property type="entry name" value="FLAGELLAR CAP/ASSEMBLY PROTEIN FLID"/>
    <property type="match status" value="1"/>
</dbReference>
<organism evidence="10">
    <name type="scientific">hot springs metagenome</name>
    <dbReference type="NCBI Taxonomy" id="433727"/>
    <lineage>
        <taxon>unclassified sequences</taxon>
        <taxon>metagenomes</taxon>
        <taxon>ecological metagenomes</taxon>
    </lineage>
</organism>
<name>A0A5J4KYM6_9ZZZZ</name>
<comment type="subcellular location">
    <subcellularLocation>
        <location evidence="1">Bacterial flagellum</location>
    </subcellularLocation>
</comment>
<keyword evidence="4" id="KW-0175">Coiled coil</keyword>
<accession>A0A5J4KYM6</accession>